<feature type="compositionally biased region" description="Low complexity" evidence="1">
    <location>
        <begin position="354"/>
        <end position="364"/>
    </location>
</feature>
<evidence type="ECO:0000313" key="3">
    <source>
        <dbReference type="Proteomes" id="UP001157126"/>
    </source>
</evidence>
<feature type="region of interest" description="Disordered" evidence="1">
    <location>
        <begin position="331"/>
        <end position="397"/>
    </location>
</feature>
<comment type="caution">
    <text evidence="2">The sequence shown here is derived from an EMBL/GenBank/DDBJ whole genome shotgun (WGS) entry which is preliminary data.</text>
</comment>
<sequence length="397" mass="43075">MDVDEDVAVDRAVRLFQFLARSRQRPGAGPAAVGPWLSEIPDHPAIHLAGRELPVDGTTLVTIDHVDETERPAAPEELTPWISGDLDRPGARLRLRAKADLEAGRNGGTVTARLSDRPDLRATWEAWHPQWVRWSETEQRDAPARALYDRLATLLDSAIGGRELSLGLGLLTWAHAGEAFCAHVFTVPVTGGIDELGRLWIDACRHTRGLRADISALEAAHGLDRRAARSIHEAARAAGGAVLERSRIEVPGRLLLEALDPSGRYDDRTPRPKPERHPVLSWAPALLLRERPDETVMLSRRLADDIASTGRVPSGLLPLLDRDHRIPPVTAPGALTPLEGDALCPFPLTPGNGRSSSTSTSTRRPSSERRARRGAPPSPRSSATSWPRAGASCSPPP</sequence>
<evidence type="ECO:0000313" key="2">
    <source>
        <dbReference type="EMBL" id="GMA41438.1"/>
    </source>
</evidence>
<proteinExistence type="predicted"/>
<accession>A0ABQ6IU14</accession>
<dbReference type="EMBL" id="BSUO01000001">
    <property type="protein sequence ID" value="GMA41438.1"/>
    <property type="molecule type" value="Genomic_DNA"/>
</dbReference>
<reference evidence="3" key="1">
    <citation type="journal article" date="2019" name="Int. J. Syst. Evol. Microbiol.">
        <title>The Global Catalogue of Microorganisms (GCM) 10K type strain sequencing project: providing services to taxonomists for standard genome sequencing and annotation.</title>
        <authorList>
            <consortium name="The Broad Institute Genomics Platform"/>
            <consortium name="The Broad Institute Genome Sequencing Center for Infectious Disease"/>
            <person name="Wu L."/>
            <person name="Ma J."/>
        </authorList>
    </citation>
    <scope>NUCLEOTIDE SEQUENCE [LARGE SCALE GENOMIC DNA]</scope>
    <source>
        <strain evidence="3">NBRC 113072</strain>
    </source>
</reference>
<protein>
    <submittedName>
        <fullName evidence="2">Uncharacterized protein</fullName>
    </submittedName>
</protein>
<gene>
    <name evidence="2" type="ORF">GCM10025883_34830</name>
</gene>
<evidence type="ECO:0000256" key="1">
    <source>
        <dbReference type="SAM" id="MobiDB-lite"/>
    </source>
</evidence>
<organism evidence="2 3">
    <name type="scientific">Mobilicoccus caccae</name>
    <dbReference type="NCBI Taxonomy" id="1859295"/>
    <lineage>
        <taxon>Bacteria</taxon>
        <taxon>Bacillati</taxon>
        <taxon>Actinomycetota</taxon>
        <taxon>Actinomycetes</taxon>
        <taxon>Micrococcales</taxon>
        <taxon>Dermatophilaceae</taxon>
        <taxon>Mobilicoccus</taxon>
    </lineage>
</organism>
<feature type="compositionally biased region" description="Low complexity" evidence="1">
    <location>
        <begin position="380"/>
        <end position="389"/>
    </location>
</feature>
<keyword evidence="3" id="KW-1185">Reference proteome</keyword>
<name>A0ABQ6IU14_9MICO</name>
<dbReference type="Proteomes" id="UP001157126">
    <property type="component" value="Unassembled WGS sequence"/>
</dbReference>